<dbReference type="PANTHER" id="PTHR36154:SF1">
    <property type="entry name" value="DNA-BINDING TRANSCRIPTIONAL ACTIVATOR ALPA"/>
    <property type="match status" value="1"/>
</dbReference>
<organism evidence="1 2">
    <name type="scientific">Sphingopyxis jiangsuensis</name>
    <dbReference type="NCBI Taxonomy" id="2871171"/>
    <lineage>
        <taxon>Bacteria</taxon>
        <taxon>Pseudomonadati</taxon>
        <taxon>Pseudomonadota</taxon>
        <taxon>Alphaproteobacteria</taxon>
        <taxon>Sphingomonadales</taxon>
        <taxon>Sphingomonadaceae</taxon>
        <taxon>Sphingopyxis</taxon>
    </lineage>
</organism>
<gene>
    <name evidence="1" type="ORF">K5P26_04920</name>
</gene>
<sequence length="79" mass="9001">MAFQSPLRLMRLNEVLDLTGLSRATLYRKIAVGTFPPQHKLATRCCGWRVGEVDLWLRNPMTFTVADLDRDNKPDGDPD</sequence>
<protein>
    <submittedName>
        <fullName evidence="1">AlpA family phage regulatory protein</fullName>
    </submittedName>
</protein>
<name>A0ABS7MBT1_9SPHN</name>
<keyword evidence="2" id="KW-1185">Reference proteome</keyword>
<accession>A0ABS7MBT1</accession>
<proteinExistence type="predicted"/>
<evidence type="ECO:0000313" key="2">
    <source>
        <dbReference type="Proteomes" id="UP001166571"/>
    </source>
</evidence>
<evidence type="ECO:0000313" key="1">
    <source>
        <dbReference type="EMBL" id="MBY4636480.1"/>
    </source>
</evidence>
<dbReference type="Gene3D" id="1.10.238.160">
    <property type="match status" value="1"/>
</dbReference>
<dbReference type="Proteomes" id="UP001166571">
    <property type="component" value="Unassembled WGS sequence"/>
</dbReference>
<dbReference type="RefSeq" id="WP_222135928.1">
    <property type="nucleotide sequence ID" value="NZ_JAILXK010000001.1"/>
</dbReference>
<dbReference type="PANTHER" id="PTHR36154">
    <property type="entry name" value="DNA-BINDING TRANSCRIPTIONAL ACTIVATOR ALPA"/>
    <property type="match status" value="1"/>
</dbReference>
<dbReference type="InterPro" id="IPR052931">
    <property type="entry name" value="Prophage_regulatory_activator"/>
</dbReference>
<dbReference type="Pfam" id="PF05930">
    <property type="entry name" value="Phage_AlpA"/>
    <property type="match status" value="1"/>
</dbReference>
<dbReference type="InterPro" id="IPR010260">
    <property type="entry name" value="AlpA"/>
</dbReference>
<comment type="caution">
    <text evidence="1">The sequence shown here is derived from an EMBL/GenBank/DDBJ whole genome shotgun (WGS) entry which is preliminary data.</text>
</comment>
<dbReference type="EMBL" id="JAILXK010000001">
    <property type="protein sequence ID" value="MBY4636480.1"/>
    <property type="molecule type" value="Genomic_DNA"/>
</dbReference>
<reference evidence="1" key="1">
    <citation type="submission" date="2021-08" db="EMBL/GenBank/DDBJ databases">
        <title>Sphingopyxis panaciterrulae sp. nov., isolated from the surface water of the Yellow Sea.</title>
        <authorList>
            <person name="Gao Z."/>
            <person name="Zhang D."/>
            <person name="Zhang A."/>
        </authorList>
    </citation>
    <scope>NUCLEOTIDE SEQUENCE</scope>
    <source>
        <strain evidence="1">XHP0097</strain>
    </source>
</reference>